<sequence>MTETGPSAIRRLSLQVQEITNPSGVERERRPSFLRKTVSTAIRGNEARQKWKQLEKARASCEDVEQQPVVDYLEPQLGKLSRSLGLEDHSGAKTPRRSLRNTSSAVFDAYAGKEVLSDVPLFKDCSVKFLEALSAKVHTRLVEPGTDIYLEGDQGDSLFFLSRGEVEVRHGDEVKSTCQDGEVFGEMAAVSKHPALTTRSATVRATGLCDFKVLQRDDLQQVLSHFREDAKRLEDKVERHIEELREQGALPARREWWRLDTSEKRRSSATSIASATSEGGFRQSAWKRALSGMGLARRLSHSIQKPHAYTMAMSAMAGLASHAAPGLPNRGRRMSDGMLLVRQPERPTSTSSVASLQSICERQDPSGEGQLNEEDDGGRSRSISSSSSSSGSSQTSGSRSNPEWALIADDASSRRRSSAESLELDVAEASHSIRVLDPEESEHVERIDPPPAASADVNIASKSEQVRCLSLLLDIWSPKLAEAAANPGEIVATLKIQDESDLKLTAPTLPSLERAARADSAPRQSESQESLKTVATVKLPSPSSRPEHARRLLSMREQRQRAVNLHPFNQGGRVAGSIHEATRKGLARANLAALRVCHKEPIIGAASRHQAVRSKQANSSAVRHTACSKLRQPRTKMGLGPKVWAAPELAVQCPTTLWQDFQALRMQEANSMLSVCD</sequence>
<keyword evidence="1" id="KW-0407">Ion channel</keyword>
<evidence type="ECO:0000256" key="2">
    <source>
        <dbReference type="SAM" id="Coils"/>
    </source>
</evidence>
<dbReference type="CDD" id="cd00038">
    <property type="entry name" value="CAP_ED"/>
    <property type="match status" value="1"/>
</dbReference>
<dbReference type="SUPFAM" id="SSF51206">
    <property type="entry name" value="cAMP-binding domain-like"/>
    <property type="match status" value="1"/>
</dbReference>
<dbReference type="PANTHER" id="PTHR45638:SF11">
    <property type="entry name" value="CYCLIC NUCLEOTIDE-GATED CATION CHANNEL SUBUNIT A"/>
    <property type="match status" value="1"/>
</dbReference>
<dbReference type="InterPro" id="IPR014710">
    <property type="entry name" value="RmlC-like_jellyroll"/>
</dbReference>
<dbReference type="PROSITE" id="PS50042">
    <property type="entry name" value="CNMP_BINDING_3"/>
    <property type="match status" value="1"/>
</dbReference>
<feature type="region of interest" description="Disordered" evidence="3">
    <location>
        <begin position="613"/>
        <end position="632"/>
    </location>
</feature>
<proteinExistence type="predicted"/>
<dbReference type="PANTHER" id="PTHR45638">
    <property type="entry name" value="CYCLIC NUCLEOTIDE-GATED CATION CHANNEL SUBUNIT A"/>
    <property type="match status" value="1"/>
</dbReference>
<evidence type="ECO:0000256" key="3">
    <source>
        <dbReference type="SAM" id="MobiDB-lite"/>
    </source>
</evidence>
<accession>A0A812WN39</accession>
<feature type="region of interest" description="Disordered" evidence="3">
    <location>
        <begin position="505"/>
        <end position="549"/>
    </location>
</feature>
<dbReference type="AlphaFoldDB" id="A0A812WN39"/>
<protein>
    <submittedName>
        <fullName evidence="5">Kcnh1 protein</fullName>
    </submittedName>
</protein>
<organism evidence="5 6">
    <name type="scientific">Symbiodinium pilosum</name>
    <name type="common">Dinoflagellate</name>
    <dbReference type="NCBI Taxonomy" id="2952"/>
    <lineage>
        <taxon>Eukaryota</taxon>
        <taxon>Sar</taxon>
        <taxon>Alveolata</taxon>
        <taxon>Dinophyceae</taxon>
        <taxon>Suessiales</taxon>
        <taxon>Symbiodiniaceae</taxon>
        <taxon>Symbiodinium</taxon>
    </lineage>
</organism>
<keyword evidence="1" id="KW-0406">Ion transport</keyword>
<keyword evidence="1" id="KW-0813">Transport</keyword>
<evidence type="ECO:0000313" key="6">
    <source>
        <dbReference type="Proteomes" id="UP000649617"/>
    </source>
</evidence>
<dbReference type="OrthoDB" id="421226at2759"/>
<dbReference type="InterPro" id="IPR050866">
    <property type="entry name" value="CNG_cation_channel"/>
</dbReference>
<feature type="compositionally biased region" description="Polar residues" evidence="3">
    <location>
        <begin position="522"/>
        <end position="533"/>
    </location>
</feature>
<dbReference type="SMART" id="SM00100">
    <property type="entry name" value="cNMP"/>
    <property type="match status" value="1"/>
</dbReference>
<keyword evidence="6" id="KW-1185">Reference proteome</keyword>
<dbReference type="EMBL" id="CAJNIZ010044038">
    <property type="protein sequence ID" value="CAE7676123.1"/>
    <property type="molecule type" value="Genomic_DNA"/>
</dbReference>
<gene>
    <name evidence="5" type="primary">Kcnh1</name>
    <name evidence="5" type="ORF">SPIL2461_LOCUS18746</name>
</gene>
<feature type="coiled-coil region" evidence="2">
    <location>
        <begin position="216"/>
        <end position="250"/>
    </location>
</feature>
<reference evidence="5" key="1">
    <citation type="submission" date="2021-02" db="EMBL/GenBank/DDBJ databases">
        <authorList>
            <person name="Dougan E. K."/>
            <person name="Rhodes N."/>
            <person name="Thang M."/>
            <person name="Chan C."/>
        </authorList>
    </citation>
    <scope>NUCLEOTIDE SEQUENCE</scope>
</reference>
<dbReference type="Pfam" id="PF00027">
    <property type="entry name" value="cNMP_binding"/>
    <property type="match status" value="1"/>
</dbReference>
<feature type="region of interest" description="Disordered" evidence="3">
    <location>
        <begin position="433"/>
        <end position="455"/>
    </location>
</feature>
<dbReference type="GO" id="GO:0044877">
    <property type="term" value="F:protein-containing complex binding"/>
    <property type="evidence" value="ECO:0007669"/>
    <property type="project" value="TreeGrafter"/>
</dbReference>
<keyword evidence="2" id="KW-0175">Coiled coil</keyword>
<evidence type="ECO:0000259" key="4">
    <source>
        <dbReference type="PROSITE" id="PS50042"/>
    </source>
</evidence>
<feature type="compositionally biased region" description="Low complexity" evidence="3">
    <location>
        <begin position="380"/>
        <end position="400"/>
    </location>
</feature>
<dbReference type="InterPro" id="IPR000595">
    <property type="entry name" value="cNMP-bd_dom"/>
</dbReference>
<dbReference type="Proteomes" id="UP000649617">
    <property type="component" value="Unassembled WGS sequence"/>
</dbReference>
<comment type="caution">
    <text evidence="5">The sequence shown here is derived from an EMBL/GenBank/DDBJ whole genome shotgun (WGS) entry which is preliminary data.</text>
</comment>
<feature type="region of interest" description="Disordered" evidence="3">
    <location>
        <begin position="360"/>
        <end position="404"/>
    </location>
</feature>
<keyword evidence="1" id="KW-1071">Ligand-gated ion channel</keyword>
<feature type="compositionally biased region" description="Polar residues" evidence="3">
    <location>
        <begin position="613"/>
        <end position="622"/>
    </location>
</feature>
<feature type="compositionally biased region" description="Basic and acidic residues" evidence="3">
    <location>
        <begin position="434"/>
        <end position="448"/>
    </location>
</feature>
<dbReference type="Gene3D" id="2.60.120.10">
    <property type="entry name" value="Jelly Rolls"/>
    <property type="match status" value="1"/>
</dbReference>
<dbReference type="InterPro" id="IPR018490">
    <property type="entry name" value="cNMP-bd_dom_sf"/>
</dbReference>
<dbReference type="GO" id="GO:0005221">
    <property type="term" value="F:intracellularly cyclic nucleotide-activated monoatomic cation channel activity"/>
    <property type="evidence" value="ECO:0007669"/>
    <property type="project" value="InterPro"/>
</dbReference>
<feature type="domain" description="Cyclic nucleotide-binding" evidence="4">
    <location>
        <begin position="121"/>
        <end position="240"/>
    </location>
</feature>
<name>A0A812WN39_SYMPI</name>
<evidence type="ECO:0000256" key="1">
    <source>
        <dbReference type="ARBA" id="ARBA00023286"/>
    </source>
</evidence>
<evidence type="ECO:0000313" key="5">
    <source>
        <dbReference type="EMBL" id="CAE7676123.1"/>
    </source>
</evidence>